<reference evidence="2 3" key="1">
    <citation type="submission" date="2015-11" db="EMBL/GenBank/DDBJ databases">
        <title>Genomic analysis of 38 Legionella species identifies large and diverse effector repertoires.</title>
        <authorList>
            <person name="Burstein D."/>
            <person name="Amaro F."/>
            <person name="Zusman T."/>
            <person name="Lifshitz Z."/>
            <person name="Cohen O."/>
            <person name="Gilbert J.A."/>
            <person name="Pupko T."/>
            <person name="Shuman H.A."/>
            <person name="Segal G."/>
        </authorList>
    </citation>
    <scope>NUCLEOTIDE SEQUENCE [LARGE SCALE GENOMIC DNA]</scope>
    <source>
        <strain evidence="2 3">Mt.St.Helens-9</strain>
    </source>
</reference>
<proteinExistence type="predicted"/>
<gene>
    <name evidence="2" type="ORF">Lspi_0381</name>
</gene>
<name>A0A0W0Z990_LEGSP</name>
<dbReference type="OrthoDB" id="5648993at2"/>
<evidence type="ECO:0000313" key="2">
    <source>
        <dbReference type="EMBL" id="KTD65669.1"/>
    </source>
</evidence>
<comment type="caution">
    <text evidence="2">The sequence shown here is derived from an EMBL/GenBank/DDBJ whole genome shotgun (WGS) entry which is preliminary data.</text>
</comment>
<dbReference type="Proteomes" id="UP000054877">
    <property type="component" value="Unassembled WGS sequence"/>
</dbReference>
<dbReference type="AlphaFoldDB" id="A0A0W0Z990"/>
<accession>A0A0W0Z990</accession>
<sequence length="82" mass="9337">MHHMIHITLFYIFIFLSLITAMAHAADIPTQVIGAEEYDKEMCVQQYTDTCINAICLTSTATDCQEQCRSKAKDKCAEQMEE</sequence>
<dbReference type="RefSeq" id="WP_058482324.1">
    <property type="nucleotide sequence ID" value="NZ_CAAAII010000003.1"/>
</dbReference>
<dbReference type="PATRIC" id="fig|452.5.peg.418"/>
<dbReference type="EMBL" id="LNYX01000005">
    <property type="protein sequence ID" value="KTD65669.1"/>
    <property type="molecule type" value="Genomic_DNA"/>
</dbReference>
<keyword evidence="1" id="KW-0732">Signal</keyword>
<feature type="chain" id="PRO_5006918447" evidence="1">
    <location>
        <begin position="26"/>
        <end position="82"/>
    </location>
</feature>
<evidence type="ECO:0000313" key="3">
    <source>
        <dbReference type="Proteomes" id="UP000054877"/>
    </source>
</evidence>
<protein>
    <submittedName>
        <fullName evidence="2">Uncharacterized protein</fullName>
    </submittedName>
</protein>
<evidence type="ECO:0000256" key="1">
    <source>
        <dbReference type="SAM" id="SignalP"/>
    </source>
</evidence>
<organism evidence="2 3">
    <name type="scientific">Legionella spiritensis</name>
    <dbReference type="NCBI Taxonomy" id="452"/>
    <lineage>
        <taxon>Bacteria</taxon>
        <taxon>Pseudomonadati</taxon>
        <taxon>Pseudomonadota</taxon>
        <taxon>Gammaproteobacteria</taxon>
        <taxon>Legionellales</taxon>
        <taxon>Legionellaceae</taxon>
        <taxon>Legionella</taxon>
    </lineage>
</organism>
<feature type="signal peptide" evidence="1">
    <location>
        <begin position="1"/>
        <end position="25"/>
    </location>
</feature>
<keyword evidence="3" id="KW-1185">Reference proteome</keyword>
<dbReference type="STRING" id="452.Lspi_0381"/>